<dbReference type="GO" id="GO:0051013">
    <property type="term" value="P:microtubule severing"/>
    <property type="evidence" value="ECO:0007669"/>
    <property type="project" value="TreeGrafter"/>
</dbReference>
<dbReference type="EMBL" id="MN740566">
    <property type="protein sequence ID" value="QHU34012.1"/>
    <property type="molecule type" value="Genomic_DNA"/>
</dbReference>
<dbReference type="InterPro" id="IPR050304">
    <property type="entry name" value="MT-severing_AAA_ATPase"/>
</dbReference>
<feature type="compositionally biased region" description="Basic and acidic residues" evidence="1">
    <location>
        <begin position="729"/>
        <end position="738"/>
    </location>
</feature>
<sequence length="745" mass="84839">MNNDNDACIVTFTDAQVTESLVENGFSDLMANYFQPPGGAGKAKLLTKAHYFYSVGDYITAMVYTAMSLWVAKVDKRNQVGGAANMDELIMSMTRLYRSSHDKYVAQLKSQNSNKEDAPPLKIVDIDQIVDSSGQPLLFNNVVGMNTEKVLLRSKFIFPNMFPYLYTTTKNNVLMFGPPGTGKTFIAKASALEFARNGDTGIIFIEATASELRSKWEGGTEQNIKNLWVDAQAQVDKMVKDNNGRKHKAILFLDEIEALASSRTEFPENSRAVTTLLQVMDGISSDATKDVMVMAATNLPWVLDPAILRRLPGKIMVGLPDFHPRITLITEEIIKKFYNDVYNTSGNTRRSFRDRLKNATFVRMRDELQIDHPFRDDVDIRCGGGAAAEETSFDCYLALMNKLSDGRTTGETLYRSEMRRFFNSIEPRLREELWVEDGAGWKWKDVLTDPQKEKKKEYENQKTSYDALRDMATRYSTEYDFMDPKHFSNPSRFQLKEAADDNDQTTVRDNFVREALTPYKTSWNAIRDNNYFSLLKDYFDLFAMYHFGAEKRGGNIDPGMILLVKYIHYLGEQTGPSIGTRIWTYMHGNPLERYKTSRFASREFGYSNSDITNFMNDFYGRMALDIIGNKFIEENKDTCRPLCDVIKGIDCNLDERCLKVSDADGAMQFGAGGAEPLDTMFLNGAGSDIFVTYKEQTFDETMIEFFPSITSGILDVWAYNRDQQSPNTKSDKESDRVKMWSRKGF</sequence>
<dbReference type="GO" id="GO:0015630">
    <property type="term" value="C:microtubule cytoskeleton"/>
    <property type="evidence" value="ECO:0007669"/>
    <property type="project" value="TreeGrafter"/>
</dbReference>
<dbReference type="AlphaFoldDB" id="A0A6C0LXN9"/>
<dbReference type="InterPro" id="IPR003959">
    <property type="entry name" value="ATPase_AAA_core"/>
</dbReference>
<accession>A0A6C0LXN9</accession>
<dbReference type="PANTHER" id="PTHR23074:SF19">
    <property type="entry name" value="KATANIN P60 ATPASE-CONTAINING SUBUNIT A1"/>
    <property type="match status" value="1"/>
</dbReference>
<dbReference type="SMART" id="SM00382">
    <property type="entry name" value="AAA"/>
    <property type="match status" value="1"/>
</dbReference>
<dbReference type="Gene3D" id="1.10.8.60">
    <property type="match status" value="1"/>
</dbReference>
<dbReference type="Gene3D" id="3.40.50.300">
    <property type="entry name" value="P-loop containing nucleotide triphosphate hydrolases"/>
    <property type="match status" value="1"/>
</dbReference>
<dbReference type="GO" id="GO:0005524">
    <property type="term" value="F:ATP binding"/>
    <property type="evidence" value="ECO:0007669"/>
    <property type="project" value="InterPro"/>
</dbReference>
<dbReference type="InterPro" id="IPR003960">
    <property type="entry name" value="ATPase_AAA_CS"/>
</dbReference>
<feature type="domain" description="AAA+ ATPase" evidence="2">
    <location>
        <begin position="169"/>
        <end position="321"/>
    </location>
</feature>
<dbReference type="InterPro" id="IPR003593">
    <property type="entry name" value="AAA+_ATPase"/>
</dbReference>
<protein>
    <recommendedName>
        <fullName evidence="2">AAA+ ATPase domain-containing protein</fullName>
    </recommendedName>
</protein>
<name>A0A6C0LXN9_9ZZZZ</name>
<dbReference type="GO" id="GO:0016887">
    <property type="term" value="F:ATP hydrolysis activity"/>
    <property type="evidence" value="ECO:0007669"/>
    <property type="project" value="InterPro"/>
</dbReference>
<dbReference type="Pfam" id="PF00004">
    <property type="entry name" value="AAA"/>
    <property type="match status" value="1"/>
</dbReference>
<dbReference type="InterPro" id="IPR027417">
    <property type="entry name" value="P-loop_NTPase"/>
</dbReference>
<evidence type="ECO:0000313" key="3">
    <source>
        <dbReference type="EMBL" id="QHU34012.1"/>
    </source>
</evidence>
<dbReference type="SUPFAM" id="SSF52540">
    <property type="entry name" value="P-loop containing nucleoside triphosphate hydrolases"/>
    <property type="match status" value="1"/>
</dbReference>
<evidence type="ECO:0000256" key="1">
    <source>
        <dbReference type="SAM" id="MobiDB-lite"/>
    </source>
</evidence>
<organism evidence="3">
    <name type="scientific">viral metagenome</name>
    <dbReference type="NCBI Taxonomy" id="1070528"/>
    <lineage>
        <taxon>unclassified sequences</taxon>
        <taxon>metagenomes</taxon>
        <taxon>organismal metagenomes</taxon>
    </lineage>
</organism>
<dbReference type="PROSITE" id="PS00674">
    <property type="entry name" value="AAA"/>
    <property type="match status" value="1"/>
</dbReference>
<reference evidence="3" key="1">
    <citation type="journal article" date="2020" name="Nature">
        <title>Giant virus diversity and host interactions through global metagenomics.</title>
        <authorList>
            <person name="Schulz F."/>
            <person name="Roux S."/>
            <person name="Paez-Espino D."/>
            <person name="Jungbluth S."/>
            <person name="Walsh D.A."/>
            <person name="Denef V.J."/>
            <person name="McMahon K.D."/>
            <person name="Konstantinidis K.T."/>
            <person name="Eloe-Fadrosh E.A."/>
            <person name="Kyrpides N.C."/>
            <person name="Woyke T."/>
        </authorList>
    </citation>
    <scope>NUCLEOTIDE SEQUENCE</scope>
    <source>
        <strain evidence="3">GVMAG-S-1016704-142</strain>
    </source>
</reference>
<evidence type="ECO:0000259" key="2">
    <source>
        <dbReference type="SMART" id="SM00382"/>
    </source>
</evidence>
<feature type="region of interest" description="Disordered" evidence="1">
    <location>
        <begin position="723"/>
        <end position="745"/>
    </location>
</feature>
<proteinExistence type="predicted"/>
<dbReference type="PANTHER" id="PTHR23074">
    <property type="entry name" value="AAA DOMAIN-CONTAINING"/>
    <property type="match status" value="1"/>
</dbReference>